<evidence type="ECO:0000256" key="2">
    <source>
        <dbReference type="SAM" id="SignalP"/>
    </source>
</evidence>
<feature type="chain" id="PRO_5042960512" description="DUF7729 domain-containing protein" evidence="2">
    <location>
        <begin position="25"/>
        <end position="314"/>
    </location>
</feature>
<proteinExistence type="predicted"/>
<dbReference type="Proteomes" id="UP001176517">
    <property type="component" value="Unassembled WGS sequence"/>
</dbReference>
<feature type="signal peptide" evidence="2">
    <location>
        <begin position="1"/>
        <end position="24"/>
    </location>
</feature>
<dbReference type="PANTHER" id="PTHR34862:SF1">
    <property type="entry name" value="SPARK DOMAIN-CONTAINING PROTEIN"/>
    <property type="match status" value="1"/>
</dbReference>
<protein>
    <recommendedName>
        <fullName evidence="3">DUF7729 domain-containing protein</fullName>
    </recommendedName>
</protein>
<dbReference type="PANTHER" id="PTHR34862">
    <property type="entry name" value="SPARK DOMAIN-CONTAINING PROTEIN"/>
    <property type="match status" value="1"/>
</dbReference>
<organism evidence="4 5">
    <name type="scientific">Tilletia horrida</name>
    <dbReference type="NCBI Taxonomy" id="155126"/>
    <lineage>
        <taxon>Eukaryota</taxon>
        <taxon>Fungi</taxon>
        <taxon>Dikarya</taxon>
        <taxon>Basidiomycota</taxon>
        <taxon>Ustilaginomycotina</taxon>
        <taxon>Exobasidiomycetes</taxon>
        <taxon>Tilletiales</taxon>
        <taxon>Tilletiaceae</taxon>
        <taxon>Tilletia</taxon>
    </lineage>
</organism>
<keyword evidence="5" id="KW-1185">Reference proteome</keyword>
<evidence type="ECO:0000259" key="3">
    <source>
        <dbReference type="Pfam" id="PF24855"/>
    </source>
</evidence>
<feature type="domain" description="DUF7729" evidence="3">
    <location>
        <begin position="46"/>
        <end position="168"/>
    </location>
</feature>
<name>A0AAN6GS14_9BASI</name>
<dbReference type="Pfam" id="PF24855">
    <property type="entry name" value="DUF7729"/>
    <property type="match status" value="1"/>
</dbReference>
<gene>
    <name evidence="4" type="ORF">OC846_003386</name>
</gene>
<evidence type="ECO:0000256" key="1">
    <source>
        <dbReference type="SAM" id="MobiDB-lite"/>
    </source>
</evidence>
<dbReference type="InterPro" id="IPR056146">
    <property type="entry name" value="DUF7729"/>
</dbReference>
<feature type="region of interest" description="Disordered" evidence="1">
    <location>
        <begin position="253"/>
        <end position="279"/>
    </location>
</feature>
<keyword evidence="2" id="KW-0732">Signal</keyword>
<comment type="caution">
    <text evidence="4">The sequence shown here is derived from an EMBL/GenBank/DDBJ whole genome shotgun (WGS) entry which is preliminary data.</text>
</comment>
<sequence>MRASTSSLAVAAALAAATTTSSQAAALERRQFGALGSLVNGLSSACIGRIGGIALSGDLSDCLGLSTALSTFTSLSDSDSLSEPIQNYLSSDICPKGVCSASTLSSANDTINQACTDADRASNQGVNIVTGLSLIVNNYDVLRNIACLKENNSSNYCAVDTINLYQAQTGLNVSIPKVIDLVQHPDTLISSLPNPQAFCTNCVDAISSAVYGTALGGPLISAEDSANSTIKNGLVNGCSASFDDGSIPSDVTETAGQAVTSSSSSSAAPSSTSSPASGGGGKGAAVAGLSLSSFNLVAPLTLALGAFAGVALVL</sequence>
<reference evidence="4" key="1">
    <citation type="journal article" date="2023" name="PhytoFront">
        <title>Draft Genome Resources of Seven Strains of Tilletia horrida, Causal Agent of Kernel Smut of Rice.</title>
        <authorList>
            <person name="Khanal S."/>
            <person name="Antony Babu S."/>
            <person name="Zhou X.G."/>
        </authorList>
    </citation>
    <scope>NUCLEOTIDE SEQUENCE</scope>
    <source>
        <strain evidence="4">TX6</strain>
    </source>
</reference>
<evidence type="ECO:0000313" key="4">
    <source>
        <dbReference type="EMBL" id="KAK0551146.1"/>
    </source>
</evidence>
<dbReference type="EMBL" id="JAPDMZ010000081">
    <property type="protein sequence ID" value="KAK0551146.1"/>
    <property type="molecule type" value="Genomic_DNA"/>
</dbReference>
<dbReference type="AlphaFoldDB" id="A0AAN6GS14"/>
<accession>A0AAN6GS14</accession>
<feature type="compositionally biased region" description="Low complexity" evidence="1">
    <location>
        <begin position="255"/>
        <end position="276"/>
    </location>
</feature>
<evidence type="ECO:0000313" key="5">
    <source>
        <dbReference type="Proteomes" id="UP001176517"/>
    </source>
</evidence>